<dbReference type="Proteomes" id="UP001283361">
    <property type="component" value="Unassembled WGS sequence"/>
</dbReference>
<keyword evidence="2" id="KW-1185">Reference proteome</keyword>
<protein>
    <submittedName>
        <fullName evidence="1">Uncharacterized protein</fullName>
    </submittedName>
</protein>
<organism evidence="1 2">
    <name type="scientific">Elysia crispata</name>
    <name type="common">lettuce slug</name>
    <dbReference type="NCBI Taxonomy" id="231223"/>
    <lineage>
        <taxon>Eukaryota</taxon>
        <taxon>Metazoa</taxon>
        <taxon>Spiralia</taxon>
        <taxon>Lophotrochozoa</taxon>
        <taxon>Mollusca</taxon>
        <taxon>Gastropoda</taxon>
        <taxon>Heterobranchia</taxon>
        <taxon>Euthyneura</taxon>
        <taxon>Panpulmonata</taxon>
        <taxon>Sacoglossa</taxon>
        <taxon>Placobranchoidea</taxon>
        <taxon>Plakobranchidae</taxon>
        <taxon>Elysia</taxon>
    </lineage>
</organism>
<evidence type="ECO:0000313" key="1">
    <source>
        <dbReference type="EMBL" id="KAK3737833.1"/>
    </source>
</evidence>
<reference evidence="1" key="1">
    <citation type="journal article" date="2023" name="G3 (Bethesda)">
        <title>A reference genome for the long-term kleptoplast-retaining sea slug Elysia crispata morphotype clarki.</title>
        <authorList>
            <person name="Eastman K.E."/>
            <person name="Pendleton A.L."/>
            <person name="Shaikh M.A."/>
            <person name="Suttiyut T."/>
            <person name="Ogas R."/>
            <person name="Tomko P."/>
            <person name="Gavelis G."/>
            <person name="Widhalm J.R."/>
            <person name="Wisecaver J.H."/>
        </authorList>
    </citation>
    <scope>NUCLEOTIDE SEQUENCE</scope>
    <source>
        <strain evidence="1">ECLA1</strain>
    </source>
</reference>
<dbReference type="AlphaFoldDB" id="A0AAE0Y9Y0"/>
<evidence type="ECO:0000313" key="2">
    <source>
        <dbReference type="Proteomes" id="UP001283361"/>
    </source>
</evidence>
<comment type="caution">
    <text evidence="1">The sequence shown here is derived from an EMBL/GenBank/DDBJ whole genome shotgun (WGS) entry which is preliminary data.</text>
</comment>
<name>A0AAE0Y9Y0_9GAST</name>
<accession>A0AAE0Y9Y0</accession>
<proteinExistence type="predicted"/>
<sequence>MKTSNWADDLRAYLKSHDLQPRQVTEPIKTRRPDCDALSPTDFLLAQISFRAKPEFTCTSSTANVSIMSSAVMICGFHKVCDKLYEYTEVLDIQESEAPESTPVMLYAPSGTYMERGAVPCIHNTSVSHMGGSGGDKTLSGVWSEVKHGFSPGCQRI</sequence>
<gene>
    <name evidence="1" type="ORF">RRG08_063239</name>
</gene>
<dbReference type="EMBL" id="JAWDGP010006613">
    <property type="protein sequence ID" value="KAK3737833.1"/>
    <property type="molecule type" value="Genomic_DNA"/>
</dbReference>